<evidence type="ECO:0000313" key="2">
    <source>
        <dbReference type="EMBL" id="RKM96568.1"/>
    </source>
</evidence>
<dbReference type="SUPFAM" id="SSF53850">
    <property type="entry name" value="Periplasmic binding protein-like II"/>
    <property type="match status" value="1"/>
</dbReference>
<feature type="signal peptide" evidence="1">
    <location>
        <begin position="1"/>
        <end position="25"/>
    </location>
</feature>
<dbReference type="InterPro" id="IPR050490">
    <property type="entry name" value="Bact_solute-bd_prot1"/>
</dbReference>
<accession>A0A3R7FX15</accession>
<reference evidence="2 3" key="1">
    <citation type="journal article" date="2014" name="Genome Announc.">
        <title>Draft Genome Sequence of Streptomyces fradiae ATCC 19609, a Strain Highly Sensitive to Antibiotics.</title>
        <authorList>
            <person name="Bekker O.B."/>
            <person name="Klimina K.M."/>
            <person name="Vatlin A.A."/>
            <person name="Zakharevich N.V."/>
            <person name="Kasianov A.S."/>
            <person name="Danilenko V.N."/>
        </authorList>
    </citation>
    <scope>NUCLEOTIDE SEQUENCE [LARGE SCALE GENOMIC DNA]</scope>
    <source>
        <strain evidence="2 3">ATCC 19609</strain>
    </source>
</reference>
<keyword evidence="3" id="KW-1185">Reference proteome</keyword>
<dbReference type="AlphaFoldDB" id="A0A3R7FX15"/>
<name>A0A3R7FX15_9ACTN</name>
<dbReference type="OrthoDB" id="7918484at2"/>
<feature type="chain" id="PRO_5043188192" evidence="1">
    <location>
        <begin position="26"/>
        <end position="423"/>
    </location>
</feature>
<dbReference type="InterPro" id="IPR006059">
    <property type="entry name" value="SBP"/>
</dbReference>
<dbReference type="EMBL" id="JNAD02000004">
    <property type="protein sequence ID" value="RKM96568.1"/>
    <property type="molecule type" value="Genomic_DNA"/>
</dbReference>
<proteinExistence type="predicted"/>
<keyword evidence="1" id="KW-0732">Signal</keyword>
<protein>
    <submittedName>
        <fullName evidence="2">Extracellular solute-binding protein</fullName>
    </submittedName>
</protein>
<dbReference type="PANTHER" id="PTHR43649:SF30">
    <property type="entry name" value="ABC TRANSPORTER SUBSTRATE-BINDING PROTEIN"/>
    <property type="match status" value="1"/>
</dbReference>
<dbReference type="RefSeq" id="WP_043468587.1">
    <property type="nucleotide sequence ID" value="NZ_CP134822.1"/>
</dbReference>
<dbReference type="Gene3D" id="3.40.190.10">
    <property type="entry name" value="Periplasmic binding protein-like II"/>
    <property type="match status" value="2"/>
</dbReference>
<gene>
    <name evidence="2" type="ORF">SFRA_010980</name>
</gene>
<dbReference type="PANTHER" id="PTHR43649">
    <property type="entry name" value="ARABINOSE-BINDING PROTEIN-RELATED"/>
    <property type="match status" value="1"/>
</dbReference>
<sequence>MRAGRNGRRLRTAAAALALGLGLLAAGCGGSGSGGDGTVTLRYSWWGDASRAKLINKTVALFEKKHPGITVKTDFLEYEDFWKKFATQSAGGGAPDVFQNSAAFLREYGAKNVLLDLTPQVKARHLGTDGFRAGLEKAGEVDGKLLAVPVGGNTFALIYNVAEFEKAGVAPEKGWTWDQYHAAVEKISKAGGIKGAAANAGVMYLYDLVLRQQDKAFYTADGELGFTRDDLRTWWNDNYADVEDGTLVPQKKADQVAPKSALAAGLAASEFSWDNFIVRWSAETDAELALAPLPTTDGKRTGQYISSLMLSGYARTQHPEEVAQFIDFMVHDPQVGKIMGYNRGVLATERQAAAHEPEGPDELVAEYERQIADLVEPMTPQPAGTSVTEAAFLRIWGDVAHGTTSVAEGVDQFFSEAEQALRS</sequence>
<evidence type="ECO:0000256" key="1">
    <source>
        <dbReference type="SAM" id="SignalP"/>
    </source>
</evidence>
<evidence type="ECO:0000313" key="3">
    <source>
        <dbReference type="Proteomes" id="UP000028058"/>
    </source>
</evidence>
<comment type="caution">
    <text evidence="2">The sequence shown here is derived from an EMBL/GenBank/DDBJ whole genome shotgun (WGS) entry which is preliminary data.</text>
</comment>
<dbReference type="Pfam" id="PF01547">
    <property type="entry name" value="SBP_bac_1"/>
    <property type="match status" value="1"/>
</dbReference>
<dbReference type="PROSITE" id="PS51257">
    <property type="entry name" value="PROKAR_LIPOPROTEIN"/>
    <property type="match status" value="1"/>
</dbReference>
<dbReference type="Proteomes" id="UP000028058">
    <property type="component" value="Unassembled WGS sequence"/>
</dbReference>
<organism evidence="2 3">
    <name type="scientific">Streptomyces xinghaiensis</name>
    <dbReference type="NCBI Taxonomy" id="1038928"/>
    <lineage>
        <taxon>Bacteria</taxon>
        <taxon>Bacillati</taxon>
        <taxon>Actinomycetota</taxon>
        <taxon>Actinomycetes</taxon>
        <taxon>Kitasatosporales</taxon>
        <taxon>Streptomycetaceae</taxon>
        <taxon>Streptomyces</taxon>
    </lineage>
</organism>